<organism evidence="1 2">
    <name type="scientific">Yersinia intermedia</name>
    <dbReference type="NCBI Taxonomy" id="631"/>
    <lineage>
        <taxon>Bacteria</taxon>
        <taxon>Pseudomonadati</taxon>
        <taxon>Pseudomonadota</taxon>
        <taxon>Gammaproteobacteria</taxon>
        <taxon>Enterobacterales</taxon>
        <taxon>Yersiniaceae</taxon>
        <taxon>Yersinia</taxon>
    </lineage>
</organism>
<protein>
    <submittedName>
        <fullName evidence="1">Uncharacterized protein</fullName>
    </submittedName>
</protein>
<dbReference type="AlphaFoldDB" id="A0A0T9LLJ3"/>
<evidence type="ECO:0000313" key="1">
    <source>
        <dbReference type="EMBL" id="CNF05238.1"/>
    </source>
</evidence>
<proteinExistence type="predicted"/>
<evidence type="ECO:0000313" key="2">
    <source>
        <dbReference type="Proteomes" id="UP000038750"/>
    </source>
</evidence>
<accession>A0A0T9LLJ3</accession>
<sequence length="54" mass="6415">MQKNNTRLQTNLTLFMTKLKGIEYRPAPKQKQTIRPGHNRSLNQCPNLCFHYQN</sequence>
<name>A0A0T9LLJ3_YERIN</name>
<gene>
    <name evidence="1" type="ORF">ERS008530_00296</name>
</gene>
<dbReference type="STRING" id="631.CH53_848"/>
<dbReference type="Proteomes" id="UP000038750">
    <property type="component" value="Unassembled WGS sequence"/>
</dbReference>
<dbReference type="EMBL" id="CPZJ01000001">
    <property type="protein sequence ID" value="CNF05238.1"/>
    <property type="molecule type" value="Genomic_DNA"/>
</dbReference>
<reference evidence="1 2" key="1">
    <citation type="submission" date="2015-03" db="EMBL/GenBank/DDBJ databases">
        <authorList>
            <person name="Murphy D."/>
        </authorList>
    </citation>
    <scope>NUCLEOTIDE SEQUENCE [LARGE SCALE GENOMIC DNA]</scope>
    <source>
        <strain evidence="1 2">BR165/97</strain>
    </source>
</reference>